<proteinExistence type="predicted"/>
<keyword evidence="2 5" id="KW-0812">Transmembrane</keyword>
<name>A0A4P9XUL2_9FUNG</name>
<dbReference type="OrthoDB" id="407617at2759"/>
<gene>
    <name evidence="6" type="ORF">THASP1DRAFT_3396</name>
</gene>
<evidence type="ECO:0000256" key="5">
    <source>
        <dbReference type="SAM" id="Phobius"/>
    </source>
</evidence>
<keyword evidence="4 5" id="KW-0472">Membrane</keyword>
<reference evidence="7" key="1">
    <citation type="journal article" date="2018" name="Nat. Microbiol.">
        <title>Leveraging single-cell genomics to expand the fungal tree of life.</title>
        <authorList>
            <person name="Ahrendt S.R."/>
            <person name="Quandt C.A."/>
            <person name="Ciobanu D."/>
            <person name="Clum A."/>
            <person name="Salamov A."/>
            <person name="Andreopoulos B."/>
            <person name="Cheng J.F."/>
            <person name="Woyke T."/>
            <person name="Pelin A."/>
            <person name="Henrissat B."/>
            <person name="Reynolds N.K."/>
            <person name="Benny G.L."/>
            <person name="Smith M.E."/>
            <person name="James T.Y."/>
            <person name="Grigoriev I.V."/>
        </authorList>
    </citation>
    <scope>NUCLEOTIDE SEQUENCE [LARGE SCALE GENOMIC DNA]</scope>
    <source>
        <strain evidence="7">RSA 1356</strain>
    </source>
</reference>
<feature type="non-terminal residue" evidence="6">
    <location>
        <position position="1"/>
    </location>
</feature>
<feature type="transmembrane region" description="Helical" evidence="5">
    <location>
        <begin position="130"/>
        <end position="150"/>
    </location>
</feature>
<dbReference type="SMART" id="SM00679">
    <property type="entry name" value="CTNS"/>
    <property type="match status" value="2"/>
</dbReference>
<evidence type="ECO:0000256" key="3">
    <source>
        <dbReference type="ARBA" id="ARBA00022989"/>
    </source>
</evidence>
<dbReference type="Pfam" id="PF04193">
    <property type="entry name" value="PQ-loop"/>
    <property type="match status" value="2"/>
</dbReference>
<evidence type="ECO:0000313" key="7">
    <source>
        <dbReference type="Proteomes" id="UP000271241"/>
    </source>
</evidence>
<evidence type="ECO:0000313" key="6">
    <source>
        <dbReference type="EMBL" id="RKP09927.1"/>
    </source>
</evidence>
<dbReference type="PANTHER" id="PTHR16201">
    <property type="entry name" value="SEVEN TRANSMEMBRANE PROTEIN 1-RELATED"/>
    <property type="match status" value="1"/>
</dbReference>
<keyword evidence="3 5" id="KW-1133">Transmembrane helix</keyword>
<accession>A0A4P9XUL2</accession>
<dbReference type="GO" id="GO:0016020">
    <property type="term" value="C:membrane"/>
    <property type="evidence" value="ECO:0007669"/>
    <property type="project" value="UniProtKB-SubCell"/>
</dbReference>
<dbReference type="EMBL" id="KZ992480">
    <property type="protein sequence ID" value="RKP09927.1"/>
    <property type="molecule type" value="Genomic_DNA"/>
</dbReference>
<feature type="transmembrane region" description="Helical" evidence="5">
    <location>
        <begin position="35"/>
        <end position="55"/>
    </location>
</feature>
<dbReference type="Proteomes" id="UP000271241">
    <property type="component" value="Unassembled WGS sequence"/>
</dbReference>
<evidence type="ECO:0000256" key="4">
    <source>
        <dbReference type="ARBA" id="ARBA00023136"/>
    </source>
</evidence>
<keyword evidence="7" id="KW-1185">Reference proteome</keyword>
<sequence length="204" mass="22784">VMREILGSIALVFWSIQLVPQAVKNYRKQSTAGLSHWMMLIWGLESCLFGIYAIHQRLATALIIQPQLFLFFSLLCFAQYLYYTRKYSICTSAGIYIGSLMLAAGMQFALTTHRSYIENPSHHIRWIVDGIGSIATALVVLGFVPQYITIIRLHDATGLSKVFLFMDMQGAIFSLSSLAFHPVFDMVAASGFIGTLTLDFGLLV</sequence>
<dbReference type="Gene3D" id="1.20.1280.290">
    <property type="match status" value="2"/>
</dbReference>
<feature type="transmembrane region" description="Helical" evidence="5">
    <location>
        <begin position="89"/>
        <end position="110"/>
    </location>
</feature>
<evidence type="ECO:0000256" key="2">
    <source>
        <dbReference type="ARBA" id="ARBA00022692"/>
    </source>
</evidence>
<dbReference type="InterPro" id="IPR051415">
    <property type="entry name" value="LAAT-1"/>
</dbReference>
<feature type="transmembrane region" description="Helical" evidence="5">
    <location>
        <begin position="61"/>
        <end position="82"/>
    </location>
</feature>
<dbReference type="InterPro" id="IPR006603">
    <property type="entry name" value="PQ-loop_rpt"/>
</dbReference>
<comment type="subcellular location">
    <subcellularLocation>
        <location evidence="1">Membrane</location>
        <topology evidence="1">Multi-pass membrane protein</topology>
    </subcellularLocation>
</comment>
<protein>
    <submittedName>
        <fullName evidence="6">PQ loop repeat-domain-containing protein</fullName>
    </submittedName>
</protein>
<evidence type="ECO:0000256" key="1">
    <source>
        <dbReference type="ARBA" id="ARBA00004141"/>
    </source>
</evidence>
<organism evidence="6 7">
    <name type="scientific">Thamnocephalis sphaerospora</name>
    <dbReference type="NCBI Taxonomy" id="78915"/>
    <lineage>
        <taxon>Eukaryota</taxon>
        <taxon>Fungi</taxon>
        <taxon>Fungi incertae sedis</taxon>
        <taxon>Zoopagomycota</taxon>
        <taxon>Zoopagomycotina</taxon>
        <taxon>Zoopagomycetes</taxon>
        <taxon>Zoopagales</taxon>
        <taxon>Sigmoideomycetaceae</taxon>
        <taxon>Thamnocephalis</taxon>
    </lineage>
</organism>
<feature type="non-terminal residue" evidence="6">
    <location>
        <position position="204"/>
    </location>
</feature>
<dbReference type="PANTHER" id="PTHR16201:SF37">
    <property type="entry name" value="PQ-LOOP REPEAT-CONTAINING PROTEIN"/>
    <property type="match status" value="1"/>
</dbReference>
<dbReference type="AlphaFoldDB" id="A0A4P9XUL2"/>